<name>A0ABW3U1D8_9BACL</name>
<protein>
    <submittedName>
        <fullName evidence="2">Uncharacterized protein</fullName>
    </submittedName>
</protein>
<keyword evidence="3" id="KW-1185">Reference proteome</keyword>
<organism evidence="2 3">
    <name type="scientific">Sporosarcina contaminans</name>
    <dbReference type="NCBI Taxonomy" id="633403"/>
    <lineage>
        <taxon>Bacteria</taxon>
        <taxon>Bacillati</taxon>
        <taxon>Bacillota</taxon>
        <taxon>Bacilli</taxon>
        <taxon>Bacillales</taxon>
        <taxon>Caryophanaceae</taxon>
        <taxon>Sporosarcina</taxon>
    </lineage>
</organism>
<comment type="caution">
    <text evidence="2">The sequence shown here is derived from an EMBL/GenBank/DDBJ whole genome shotgun (WGS) entry which is preliminary data.</text>
</comment>
<keyword evidence="1" id="KW-1133">Transmembrane helix</keyword>
<evidence type="ECO:0000256" key="1">
    <source>
        <dbReference type="SAM" id="Phobius"/>
    </source>
</evidence>
<gene>
    <name evidence="2" type="ORF">ACFQ38_15135</name>
</gene>
<evidence type="ECO:0000313" key="2">
    <source>
        <dbReference type="EMBL" id="MFD1206429.1"/>
    </source>
</evidence>
<evidence type="ECO:0000313" key="3">
    <source>
        <dbReference type="Proteomes" id="UP001597231"/>
    </source>
</evidence>
<keyword evidence="1" id="KW-0812">Transmembrane</keyword>
<feature type="transmembrane region" description="Helical" evidence="1">
    <location>
        <begin position="110"/>
        <end position="134"/>
    </location>
</feature>
<accession>A0ABW3U1D8</accession>
<feature type="transmembrane region" description="Helical" evidence="1">
    <location>
        <begin position="7"/>
        <end position="25"/>
    </location>
</feature>
<sequence>MFRSLSFIHLFVILSICYIGGALLFREIPMSASKSLISLFDQRIIMDMEGSIIKPLLVAIIFFVAAFLFSINRRTRFTVLFIGAIKCVIFGMSSAMLLSQEMKLVAYSVWWFPFQFLSCFLFLTFCGIISPPYFKRQSRNRRELHVLPMLVGLFFIVQLVEMTLYHFFIR</sequence>
<feature type="transmembrane region" description="Helical" evidence="1">
    <location>
        <begin position="78"/>
        <end position="98"/>
    </location>
</feature>
<dbReference type="EMBL" id="JBHTLT010000123">
    <property type="protein sequence ID" value="MFD1206429.1"/>
    <property type="molecule type" value="Genomic_DNA"/>
</dbReference>
<proteinExistence type="predicted"/>
<feature type="transmembrane region" description="Helical" evidence="1">
    <location>
        <begin position="146"/>
        <end position="168"/>
    </location>
</feature>
<dbReference type="Proteomes" id="UP001597231">
    <property type="component" value="Unassembled WGS sequence"/>
</dbReference>
<keyword evidence="1" id="KW-0472">Membrane</keyword>
<reference evidence="3" key="1">
    <citation type="journal article" date="2019" name="Int. J. Syst. Evol. Microbiol.">
        <title>The Global Catalogue of Microorganisms (GCM) 10K type strain sequencing project: providing services to taxonomists for standard genome sequencing and annotation.</title>
        <authorList>
            <consortium name="The Broad Institute Genomics Platform"/>
            <consortium name="The Broad Institute Genome Sequencing Center for Infectious Disease"/>
            <person name="Wu L."/>
            <person name="Ma J."/>
        </authorList>
    </citation>
    <scope>NUCLEOTIDE SEQUENCE [LARGE SCALE GENOMIC DNA]</scope>
    <source>
        <strain evidence="3">CCUG 53915</strain>
    </source>
</reference>
<feature type="transmembrane region" description="Helical" evidence="1">
    <location>
        <begin position="52"/>
        <end position="71"/>
    </location>
</feature>
<dbReference type="RefSeq" id="WP_381481957.1">
    <property type="nucleotide sequence ID" value="NZ_JBHTLT010000123.1"/>
</dbReference>